<gene>
    <name evidence="1" type="ORF">FHI69_02875</name>
</gene>
<dbReference type="EMBL" id="VDGE01000001">
    <property type="protein sequence ID" value="TNC78255.1"/>
    <property type="molecule type" value="Genomic_DNA"/>
</dbReference>
<dbReference type="RefSeq" id="WP_139089421.1">
    <property type="nucleotide sequence ID" value="NZ_VDGE01000001.1"/>
</dbReference>
<sequence>MTAGFQLKNEGRDDYQIDGMYRSMVLARHIQVVTNTDRGGDEGIYQGPDLVNASYVIVPVAAGEVVAWRCDAYCVVTSVSGGTALIMSGGPVGTTIDLYFFLPITTSNATAGAQIFRDDGTLVFCASKKPLVFAGVTTGDGVFSYAPGRSYAAICITAYMNMMVTVFGAQPAVSALYAEVMGMAKAVAGGVQVDKRMTFSYFAANAGQAVYFPVRGETPHGNVFAVIDVTGY</sequence>
<evidence type="ECO:0000313" key="2">
    <source>
        <dbReference type="Proteomes" id="UP000305681"/>
    </source>
</evidence>
<dbReference type="AlphaFoldDB" id="A0A5C4NX57"/>
<accession>A0A5C4NX57</accession>
<comment type="caution">
    <text evidence="1">The sequence shown here is derived from an EMBL/GenBank/DDBJ whole genome shotgun (WGS) entry which is preliminary data.</text>
</comment>
<reference evidence="1 2" key="1">
    <citation type="submission" date="2019-06" db="EMBL/GenBank/DDBJ databases">
        <title>Genome sequence of Janthinobacterium lividum UCD_MED1.</title>
        <authorList>
            <person name="De Leon M.E."/>
            <person name="Jospin G."/>
        </authorList>
    </citation>
    <scope>NUCLEOTIDE SEQUENCE [LARGE SCALE GENOMIC DNA]</scope>
    <source>
        <strain evidence="1 2">UCD_MED1</strain>
    </source>
</reference>
<name>A0A5C4NX57_9BURK</name>
<protein>
    <submittedName>
        <fullName evidence="1">Uncharacterized protein</fullName>
    </submittedName>
</protein>
<proteinExistence type="predicted"/>
<organism evidence="1 2">
    <name type="scientific">Janthinobacterium lividum</name>
    <dbReference type="NCBI Taxonomy" id="29581"/>
    <lineage>
        <taxon>Bacteria</taxon>
        <taxon>Pseudomonadati</taxon>
        <taxon>Pseudomonadota</taxon>
        <taxon>Betaproteobacteria</taxon>
        <taxon>Burkholderiales</taxon>
        <taxon>Oxalobacteraceae</taxon>
        <taxon>Janthinobacterium</taxon>
    </lineage>
</organism>
<evidence type="ECO:0000313" key="1">
    <source>
        <dbReference type="EMBL" id="TNC78255.1"/>
    </source>
</evidence>
<dbReference type="Proteomes" id="UP000305681">
    <property type="component" value="Unassembled WGS sequence"/>
</dbReference>